<protein>
    <submittedName>
        <fullName evidence="6">Transcriptional regulator, LysR family</fullName>
    </submittedName>
</protein>
<sequence length="316" mass="35604">MRQYGSVNHHMAKPFIPSTQSLLGFQAAARYLSFTRAAHELGLTQTAISHQIKVLEDQLGTELFVREKNGLSLTPAAEVYLRDVAQALEQLAVASENVRRGTTKVTLTVACLPTYAVKCLIPHLKDFQDKHPDIVVKLFTIASFDEFAADQFDIGIRYGSGRWEGMRADLLHEEEYFPVCAPSQLETADSSESLTESMSRWTRIRTYYYSLYQDDWPAWMNAAGYEDLRFATESIFHLQLTSLAAAIEGGGIAIGRTPLVNADLAKNRLVEPFKFRVKSSSSYYVVSTKRKSEIAKVRSFRDWTLNRLRSLVTPAC</sequence>
<dbReference type="SUPFAM" id="SSF53850">
    <property type="entry name" value="Periplasmic binding protein-like II"/>
    <property type="match status" value="1"/>
</dbReference>
<dbReference type="PROSITE" id="PS50931">
    <property type="entry name" value="HTH_LYSR"/>
    <property type="match status" value="1"/>
</dbReference>
<dbReference type="InterPro" id="IPR005119">
    <property type="entry name" value="LysR_subst-bd"/>
</dbReference>
<keyword evidence="2" id="KW-0805">Transcription regulation</keyword>
<dbReference type="EMBL" id="RBPL01000051">
    <property type="protein sequence ID" value="RMN98705.1"/>
    <property type="molecule type" value="Genomic_DNA"/>
</dbReference>
<dbReference type="GO" id="GO:0043565">
    <property type="term" value="F:sequence-specific DNA binding"/>
    <property type="evidence" value="ECO:0007669"/>
    <property type="project" value="TreeGrafter"/>
</dbReference>
<dbReference type="CDD" id="cd08432">
    <property type="entry name" value="PBP2_GcdR_TrpI_HvrB_AmpR_like"/>
    <property type="match status" value="1"/>
</dbReference>
<dbReference type="Pfam" id="PF03466">
    <property type="entry name" value="LysR_substrate"/>
    <property type="match status" value="1"/>
</dbReference>
<dbReference type="Gene3D" id="1.10.10.10">
    <property type="entry name" value="Winged helix-like DNA-binding domain superfamily/Winged helix DNA-binding domain"/>
    <property type="match status" value="1"/>
</dbReference>
<evidence type="ECO:0000256" key="3">
    <source>
        <dbReference type="ARBA" id="ARBA00023125"/>
    </source>
</evidence>
<dbReference type="InterPro" id="IPR000847">
    <property type="entry name" value="LysR_HTH_N"/>
</dbReference>
<keyword evidence="3" id="KW-0238">DNA-binding</keyword>
<organism evidence="6 7">
    <name type="scientific">Pseudomonas syringae pv. apii</name>
    <dbReference type="NCBI Taxonomy" id="81036"/>
    <lineage>
        <taxon>Bacteria</taxon>
        <taxon>Pseudomonadati</taxon>
        <taxon>Pseudomonadota</taxon>
        <taxon>Gammaproteobacteria</taxon>
        <taxon>Pseudomonadales</taxon>
        <taxon>Pseudomonadaceae</taxon>
        <taxon>Pseudomonas</taxon>
    </lineage>
</organism>
<evidence type="ECO:0000256" key="2">
    <source>
        <dbReference type="ARBA" id="ARBA00023015"/>
    </source>
</evidence>
<name>A0A3M3NB37_9PSED</name>
<dbReference type="PRINTS" id="PR00039">
    <property type="entry name" value="HTHLYSR"/>
</dbReference>
<comment type="caution">
    <text evidence="6">The sequence shown here is derived from an EMBL/GenBank/DDBJ whole genome shotgun (WGS) entry which is preliminary data.</text>
</comment>
<evidence type="ECO:0000313" key="6">
    <source>
        <dbReference type="EMBL" id="RMN98705.1"/>
    </source>
</evidence>
<dbReference type="SUPFAM" id="SSF46785">
    <property type="entry name" value="Winged helix' DNA-binding domain"/>
    <property type="match status" value="1"/>
</dbReference>
<evidence type="ECO:0000259" key="5">
    <source>
        <dbReference type="PROSITE" id="PS50931"/>
    </source>
</evidence>
<dbReference type="InterPro" id="IPR036388">
    <property type="entry name" value="WH-like_DNA-bd_sf"/>
</dbReference>
<evidence type="ECO:0000256" key="1">
    <source>
        <dbReference type="ARBA" id="ARBA00009437"/>
    </source>
</evidence>
<comment type="similarity">
    <text evidence="1">Belongs to the LysR transcriptional regulatory family.</text>
</comment>
<proteinExistence type="inferred from homology"/>
<dbReference type="PANTHER" id="PTHR30537:SF74">
    <property type="entry name" value="HTH-TYPE TRANSCRIPTIONAL REGULATOR TRPI"/>
    <property type="match status" value="1"/>
</dbReference>
<reference evidence="6 7" key="1">
    <citation type="submission" date="2018-08" db="EMBL/GenBank/DDBJ databases">
        <title>Recombination of ecologically and evolutionarily significant loci maintains genetic cohesion in the Pseudomonas syringae species complex.</title>
        <authorList>
            <person name="Dillon M."/>
            <person name="Thakur S."/>
            <person name="Almeida R.N.D."/>
            <person name="Weir B.S."/>
            <person name="Guttman D.S."/>
        </authorList>
    </citation>
    <scope>NUCLEOTIDE SEQUENCE [LARGE SCALE GENOMIC DNA]</scope>
    <source>
        <strain evidence="6 7">1089_5</strain>
    </source>
</reference>
<dbReference type="GO" id="GO:0003700">
    <property type="term" value="F:DNA-binding transcription factor activity"/>
    <property type="evidence" value="ECO:0007669"/>
    <property type="project" value="InterPro"/>
</dbReference>
<dbReference type="GO" id="GO:0006351">
    <property type="term" value="P:DNA-templated transcription"/>
    <property type="evidence" value="ECO:0007669"/>
    <property type="project" value="TreeGrafter"/>
</dbReference>
<keyword evidence="4" id="KW-0804">Transcription</keyword>
<gene>
    <name evidence="6" type="ORF">ALQ49_03403</name>
</gene>
<evidence type="ECO:0000256" key="4">
    <source>
        <dbReference type="ARBA" id="ARBA00023163"/>
    </source>
</evidence>
<dbReference type="InterPro" id="IPR036390">
    <property type="entry name" value="WH_DNA-bd_sf"/>
</dbReference>
<feature type="domain" description="HTH lysR-type" evidence="5">
    <location>
        <begin position="25"/>
        <end position="74"/>
    </location>
</feature>
<dbReference type="PANTHER" id="PTHR30537">
    <property type="entry name" value="HTH-TYPE TRANSCRIPTIONAL REGULATOR"/>
    <property type="match status" value="1"/>
</dbReference>
<dbReference type="AlphaFoldDB" id="A0A3M3NB37"/>
<dbReference type="InterPro" id="IPR058163">
    <property type="entry name" value="LysR-type_TF_proteobact-type"/>
</dbReference>
<dbReference type="Proteomes" id="UP000278062">
    <property type="component" value="Unassembled WGS sequence"/>
</dbReference>
<accession>A0A3M3NB37</accession>
<dbReference type="Pfam" id="PF00126">
    <property type="entry name" value="HTH_1"/>
    <property type="match status" value="1"/>
</dbReference>
<dbReference type="Gene3D" id="3.40.190.10">
    <property type="entry name" value="Periplasmic binding protein-like II"/>
    <property type="match status" value="2"/>
</dbReference>
<evidence type="ECO:0000313" key="7">
    <source>
        <dbReference type="Proteomes" id="UP000278062"/>
    </source>
</evidence>